<sequence length="62" mass="6720">MDQPESLIGCNDSQVIIAFYHLSQMKIGTVGYGRHCGGLAIILVLFIILYCLNTGGSMNSKN</sequence>
<evidence type="ECO:0000256" key="1">
    <source>
        <dbReference type="SAM" id="Phobius"/>
    </source>
</evidence>
<organism evidence="2 3">
    <name type="scientific">Mucilaginibacter yixingensis</name>
    <dbReference type="NCBI Taxonomy" id="1295612"/>
    <lineage>
        <taxon>Bacteria</taxon>
        <taxon>Pseudomonadati</taxon>
        <taxon>Bacteroidota</taxon>
        <taxon>Sphingobacteriia</taxon>
        <taxon>Sphingobacteriales</taxon>
        <taxon>Sphingobacteriaceae</taxon>
        <taxon>Mucilaginibacter</taxon>
    </lineage>
</organism>
<dbReference type="Proteomes" id="UP000244168">
    <property type="component" value="Unassembled WGS sequence"/>
</dbReference>
<keyword evidence="1" id="KW-0472">Membrane</keyword>
<keyword evidence="1" id="KW-1133">Transmembrane helix</keyword>
<dbReference type="EMBL" id="QAOQ01000007">
    <property type="protein sequence ID" value="PTQ94174.1"/>
    <property type="molecule type" value="Genomic_DNA"/>
</dbReference>
<dbReference type="AlphaFoldDB" id="A0A2T5J6L6"/>
<protein>
    <submittedName>
        <fullName evidence="2">Uncharacterized protein</fullName>
    </submittedName>
</protein>
<reference evidence="2 3" key="1">
    <citation type="submission" date="2018-04" db="EMBL/GenBank/DDBJ databases">
        <title>Genomic Encyclopedia of Archaeal and Bacterial Type Strains, Phase II (KMG-II): from individual species to whole genera.</title>
        <authorList>
            <person name="Goeker M."/>
        </authorList>
    </citation>
    <scope>NUCLEOTIDE SEQUENCE [LARGE SCALE GENOMIC DNA]</scope>
    <source>
        <strain evidence="2 3">DSM 26809</strain>
    </source>
</reference>
<evidence type="ECO:0000313" key="2">
    <source>
        <dbReference type="EMBL" id="PTQ94174.1"/>
    </source>
</evidence>
<evidence type="ECO:0000313" key="3">
    <source>
        <dbReference type="Proteomes" id="UP000244168"/>
    </source>
</evidence>
<comment type="caution">
    <text evidence="2">The sequence shown here is derived from an EMBL/GenBank/DDBJ whole genome shotgun (WGS) entry which is preliminary data.</text>
</comment>
<name>A0A2T5J6L6_9SPHI</name>
<keyword evidence="1" id="KW-0812">Transmembrane</keyword>
<accession>A0A2T5J6L6</accession>
<gene>
    <name evidence="2" type="ORF">C8P68_107240</name>
</gene>
<proteinExistence type="predicted"/>
<keyword evidence="3" id="KW-1185">Reference proteome</keyword>
<feature type="transmembrane region" description="Helical" evidence="1">
    <location>
        <begin position="32"/>
        <end position="52"/>
    </location>
</feature>